<dbReference type="Proteomes" id="UP000037843">
    <property type="component" value="Unassembled WGS sequence"/>
</dbReference>
<evidence type="ECO:0000313" key="3">
    <source>
        <dbReference type="Proteomes" id="UP000037843"/>
    </source>
</evidence>
<dbReference type="EMBL" id="LJFO01000006">
    <property type="protein sequence ID" value="KPG11218.1"/>
    <property type="molecule type" value="Genomic_DNA"/>
</dbReference>
<sequence length="64" mass="7327">MPETEAPLTVDERLMLASLYLRLTSKDVLRTRQHPQGEGNKQVERSHILVSHHLSHNMSHQDAS</sequence>
<gene>
    <name evidence="1" type="ORF">AN908_12540</name>
    <name evidence="2" type="ORF">AN912_10740</name>
</gene>
<reference evidence="3 4" key="1">
    <citation type="submission" date="2015-09" db="EMBL/GenBank/DDBJ databases">
        <title>Genome Sequences of Mycobacterium immunogenum Isolates, Recuperated from a Chloraminated Drinking Water Distribution System Simulator Subjected to Episodes of Nitrification.</title>
        <authorList>
            <person name="Gomez-Alvarez V."/>
            <person name="Revetta R.P."/>
        </authorList>
    </citation>
    <scope>NUCLEOTIDE SEQUENCE [LARGE SCALE GENOMIC DNA]</scope>
    <source>
        <strain evidence="1 3">H008</strain>
        <strain evidence="2 4">H076</strain>
    </source>
</reference>
<evidence type="ECO:0000313" key="4">
    <source>
        <dbReference type="Proteomes" id="UP000037962"/>
    </source>
</evidence>
<dbReference type="AlphaFoldDB" id="A0A7V8LPT9"/>
<evidence type="ECO:0000313" key="2">
    <source>
        <dbReference type="EMBL" id="KPG34246.1"/>
    </source>
</evidence>
<organism evidence="1 3">
    <name type="scientific">Mycobacteroides immunogenum</name>
    <dbReference type="NCBI Taxonomy" id="83262"/>
    <lineage>
        <taxon>Bacteria</taxon>
        <taxon>Bacillati</taxon>
        <taxon>Actinomycetota</taxon>
        <taxon>Actinomycetes</taxon>
        <taxon>Mycobacteriales</taxon>
        <taxon>Mycobacteriaceae</taxon>
        <taxon>Mycobacteroides</taxon>
    </lineage>
</organism>
<dbReference type="Proteomes" id="UP000037962">
    <property type="component" value="Unassembled WGS sequence"/>
</dbReference>
<comment type="caution">
    <text evidence="1">The sequence shown here is derived from an EMBL/GenBank/DDBJ whole genome shotgun (WGS) entry which is preliminary data.</text>
</comment>
<dbReference type="KEGG" id="miz:BAB75_01725"/>
<dbReference type="EMBL" id="LJFS01000011">
    <property type="protein sequence ID" value="KPG34246.1"/>
    <property type="molecule type" value="Genomic_DNA"/>
</dbReference>
<name>A0A7V8LPT9_9MYCO</name>
<protein>
    <submittedName>
        <fullName evidence="1">Uncharacterized protein</fullName>
    </submittedName>
</protein>
<accession>A0A7V8LPT9</accession>
<evidence type="ECO:0000313" key="1">
    <source>
        <dbReference type="EMBL" id="KPG11218.1"/>
    </source>
</evidence>
<proteinExistence type="predicted"/>
<keyword evidence="4" id="KW-1185">Reference proteome</keyword>